<feature type="domain" description="VAN3-binding protein-like auxin canalisation" evidence="2">
    <location>
        <begin position="57"/>
        <end position="302"/>
    </location>
</feature>
<dbReference type="InterPro" id="IPR008546">
    <property type="entry name" value="VAN3-bd-like_auxin_canal"/>
</dbReference>
<organism evidence="4 5">
    <name type="scientific">Adiantum capillus-veneris</name>
    <name type="common">Maidenhair fern</name>
    <dbReference type="NCBI Taxonomy" id="13818"/>
    <lineage>
        <taxon>Eukaryota</taxon>
        <taxon>Viridiplantae</taxon>
        <taxon>Streptophyta</taxon>
        <taxon>Embryophyta</taxon>
        <taxon>Tracheophyta</taxon>
        <taxon>Polypodiopsida</taxon>
        <taxon>Polypodiidae</taxon>
        <taxon>Polypodiales</taxon>
        <taxon>Pteridineae</taxon>
        <taxon>Pteridaceae</taxon>
        <taxon>Vittarioideae</taxon>
        <taxon>Adiantum</taxon>
    </lineage>
</organism>
<dbReference type="Pfam" id="PF05703">
    <property type="entry name" value="Auxin_canalis"/>
    <property type="match status" value="1"/>
</dbReference>
<dbReference type="Pfam" id="PF08458">
    <property type="entry name" value="PH_2"/>
    <property type="match status" value="1"/>
</dbReference>
<dbReference type="PANTHER" id="PTHR31351">
    <property type="entry name" value="EXPRESSED PROTEIN"/>
    <property type="match status" value="1"/>
</dbReference>
<feature type="region of interest" description="Disordered" evidence="1">
    <location>
        <begin position="110"/>
        <end position="141"/>
    </location>
</feature>
<protein>
    <recommendedName>
        <fullName evidence="6">VAN3-binding protein</fullName>
    </recommendedName>
</protein>
<feature type="domain" description="Pleckstrin-like plant" evidence="3">
    <location>
        <begin position="341"/>
        <end position="445"/>
    </location>
</feature>
<name>A0A9D4U0K0_ADICA</name>
<dbReference type="PANTHER" id="PTHR31351:SF4">
    <property type="entry name" value="AUXIN CANALIZATION PROTEIN (DUF828)"/>
    <property type="match status" value="1"/>
</dbReference>
<evidence type="ECO:0000313" key="4">
    <source>
        <dbReference type="EMBL" id="KAI5059075.1"/>
    </source>
</evidence>
<evidence type="ECO:0000259" key="3">
    <source>
        <dbReference type="Pfam" id="PF08458"/>
    </source>
</evidence>
<keyword evidence="5" id="KW-1185">Reference proteome</keyword>
<comment type="caution">
    <text evidence="4">The sequence shown here is derived from an EMBL/GenBank/DDBJ whole genome shotgun (WGS) entry which is preliminary data.</text>
</comment>
<evidence type="ECO:0000256" key="1">
    <source>
        <dbReference type="SAM" id="MobiDB-lite"/>
    </source>
</evidence>
<dbReference type="SUPFAM" id="SSF50729">
    <property type="entry name" value="PH domain-like"/>
    <property type="match status" value="1"/>
</dbReference>
<sequence length="463" mass="51081">MKPTDFSSLPTSLSIPNRDESHFIETSLHFPFSQPLENIEEDLPMCRPLRSFAFQAPETPQEPMEFLSRSWSISAMQVAKALDARRKAALEEQANKQQQNVLDSKAPAATVPPFMFTSGNPEEMDLTPTSRRKSLSSGSVNYIGSSPDSPRVLSDELRFYRSFSAARNPLRELSIKRWLKDTKEKRKEASRAHNARVHAAISVAGVAVAVAAIAAATSEAEDEQSKTSMAVASAAALVAAHTVEVAESMGAARDQMSSIVSSAVSVKTPGDIITLTAAAATALRHTAAMNARDFKGTTSLVASITARHKHTNTFTNFASESVTDDSETDCRSSDYLSKGCEFLKRTRKGELHWRLIFAYLNKDSQVVVKTQGKYMGGAVTKNKKRLVLDVYNDIPSWPERGFLGDGEKKWYFGIKTDNGVMELECKTEADHRLWTEGVSHLLSLSQHLQQHSYKSERGICLEE</sequence>
<dbReference type="InterPro" id="IPR013666">
    <property type="entry name" value="PH_pln"/>
</dbReference>
<accession>A0A9D4U0K0</accession>
<evidence type="ECO:0000313" key="5">
    <source>
        <dbReference type="Proteomes" id="UP000886520"/>
    </source>
</evidence>
<dbReference type="Proteomes" id="UP000886520">
    <property type="component" value="Chromosome 25"/>
</dbReference>
<evidence type="ECO:0000259" key="2">
    <source>
        <dbReference type="Pfam" id="PF05703"/>
    </source>
</evidence>
<gene>
    <name evidence="4" type="ORF">GOP47_0025394</name>
</gene>
<dbReference type="AlphaFoldDB" id="A0A9D4U0K0"/>
<reference evidence="4" key="1">
    <citation type="submission" date="2021-01" db="EMBL/GenBank/DDBJ databases">
        <title>Adiantum capillus-veneris genome.</title>
        <authorList>
            <person name="Fang Y."/>
            <person name="Liao Q."/>
        </authorList>
    </citation>
    <scope>NUCLEOTIDE SEQUENCE</scope>
    <source>
        <strain evidence="4">H3</strain>
        <tissue evidence="4">Leaf</tissue>
    </source>
</reference>
<proteinExistence type="predicted"/>
<dbReference type="OrthoDB" id="1926216at2759"/>
<dbReference type="EMBL" id="JABFUD020000025">
    <property type="protein sequence ID" value="KAI5059075.1"/>
    <property type="molecule type" value="Genomic_DNA"/>
</dbReference>
<evidence type="ECO:0008006" key="6">
    <source>
        <dbReference type="Google" id="ProtNLM"/>
    </source>
</evidence>
<dbReference type="InterPro" id="IPR040269">
    <property type="entry name" value="VAB"/>
</dbReference>